<dbReference type="AlphaFoldDB" id="A0A072UH33"/>
<dbReference type="EnsemblPlants" id="KEH28982">
    <property type="protein sequence ID" value="KEH28982"/>
    <property type="gene ID" value="MTR_4g019840"/>
</dbReference>
<evidence type="ECO:0000313" key="3">
    <source>
        <dbReference type="EnsemblPlants" id="KEH28982"/>
    </source>
</evidence>
<dbReference type="Proteomes" id="UP000002051">
    <property type="component" value="Chromosome 4"/>
</dbReference>
<dbReference type="STRING" id="3880.A0A072UH33"/>
<name>A0A072UH33_MEDTR</name>
<dbReference type="PANTHER" id="PTHR33356:SF5">
    <property type="entry name" value="TIP41-LIKE PROTEIN"/>
    <property type="match status" value="1"/>
</dbReference>
<dbReference type="EMBL" id="PSQE01000004">
    <property type="protein sequence ID" value="RHN59024.1"/>
    <property type="molecule type" value="Genomic_DNA"/>
</dbReference>
<dbReference type="OrthoDB" id="747893at2759"/>
<evidence type="ECO:0000313" key="4">
    <source>
        <dbReference type="Proteomes" id="UP000002051"/>
    </source>
</evidence>
<keyword evidence="4" id="KW-1185">Reference proteome</keyword>
<dbReference type="PANTHER" id="PTHR33356">
    <property type="entry name" value="TIP41-LIKE PROTEIN"/>
    <property type="match status" value="1"/>
</dbReference>
<protein>
    <submittedName>
        <fullName evidence="1 3">Uncharacterized protein</fullName>
    </submittedName>
</protein>
<dbReference type="Proteomes" id="UP000265566">
    <property type="component" value="Chromosome 4"/>
</dbReference>
<gene>
    <name evidence="3" type="primary">25491537</name>
    <name evidence="1" type="ordered locus">MTR_4g019840</name>
    <name evidence="2" type="ORF">MtrunA17_Chr4g0008811</name>
</gene>
<proteinExistence type="predicted"/>
<organism evidence="1 4">
    <name type="scientific">Medicago truncatula</name>
    <name type="common">Barrel medic</name>
    <name type="synonym">Medicago tribuloides</name>
    <dbReference type="NCBI Taxonomy" id="3880"/>
    <lineage>
        <taxon>Eukaryota</taxon>
        <taxon>Viridiplantae</taxon>
        <taxon>Streptophyta</taxon>
        <taxon>Embryophyta</taxon>
        <taxon>Tracheophyta</taxon>
        <taxon>Spermatophyta</taxon>
        <taxon>Magnoliopsida</taxon>
        <taxon>eudicotyledons</taxon>
        <taxon>Gunneridae</taxon>
        <taxon>Pentapetalae</taxon>
        <taxon>rosids</taxon>
        <taxon>fabids</taxon>
        <taxon>Fabales</taxon>
        <taxon>Fabaceae</taxon>
        <taxon>Papilionoideae</taxon>
        <taxon>50 kb inversion clade</taxon>
        <taxon>NPAAA clade</taxon>
        <taxon>Hologalegina</taxon>
        <taxon>IRL clade</taxon>
        <taxon>Trifolieae</taxon>
        <taxon>Medicago</taxon>
    </lineage>
</organism>
<accession>A0A072UH33</accession>
<dbReference type="KEGG" id="mtr:25491537"/>
<evidence type="ECO:0000313" key="1">
    <source>
        <dbReference type="EMBL" id="KEH28982.1"/>
    </source>
</evidence>
<reference evidence="3" key="3">
    <citation type="submission" date="2015-04" db="UniProtKB">
        <authorList>
            <consortium name="EnsemblPlants"/>
        </authorList>
    </citation>
    <scope>IDENTIFICATION</scope>
    <source>
        <strain evidence="3">cv. Jemalong A17</strain>
    </source>
</reference>
<reference evidence="2" key="4">
    <citation type="journal article" date="2018" name="Nat. Plants">
        <title>Whole-genome landscape of Medicago truncatula symbiotic genes.</title>
        <authorList>
            <person name="Pecrix Y."/>
            <person name="Gamas P."/>
            <person name="Carrere S."/>
        </authorList>
    </citation>
    <scope>NUCLEOTIDE SEQUENCE</scope>
    <source>
        <tissue evidence="2">Leaves</tissue>
    </source>
</reference>
<dbReference type="Gramene" id="rna21005">
    <property type="protein sequence ID" value="RHN59024.1"/>
    <property type="gene ID" value="gene21005"/>
</dbReference>
<reference evidence="1 4" key="2">
    <citation type="journal article" date="2014" name="BMC Genomics">
        <title>An improved genome release (version Mt4.0) for the model legume Medicago truncatula.</title>
        <authorList>
            <person name="Tang H."/>
            <person name="Krishnakumar V."/>
            <person name="Bidwell S."/>
            <person name="Rosen B."/>
            <person name="Chan A."/>
            <person name="Zhou S."/>
            <person name="Gentzbittel L."/>
            <person name="Childs K.L."/>
            <person name="Yandell M."/>
            <person name="Gundlach H."/>
            <person name="Mayer K.F."/>
            <person name="Schwartz D.C."/>
            <person name="Town C.D."/>
        </authorList>
    </citation>
    <scope>GENOME REANNOTATION</scope>
    <source>
        <strain evidence="1">A17</strain>
        <strain evidence="3 4">cv. Jemalong A17</strain>
    </source>
</reference>
<reference evidence="1 4" key="1">
    <citation type="journal article" date="2011" name="Nature">
        <title>The Medicago genome provides insight into the evolution of rhizobial symbioses.</title>
        <authorList>
            <person name="Young N.D."/>
            <person name="Debelle F."/>
            <person name="Oldroyd G.E."/>
            <person name="Geurts R."/>
            <person name="Cannon S.B."/>
            <person name="Udvardi M.K."/>
            <person name="Benedito V.A."/>
            <person name="Mayer K.F."/>
            <person name="Gouzy J."/>
            <person name="Schoof H."/>
            <person name="Van de Peer Y."/>
            <person name="Proost S."/>
            <person name="Cook D.R."/>
            <person name="Meyers B.C."/>
            <person name="Spannagl M."/>
            <person name="Cheung F."/>
            <person name="De Mita S."/>
            <person name="Krishnakumar V."/>
            <person name="Gundlach H."/>
            <person name="Zhou S."/>
            <person name="Mudge J."/>
            <person name="Bharti A.K."/>
            <person name="Murray J.D."/>
            <person name="Naoumkina M.A."/>
            <person name="Rosen B."/>
            <person name="Silverstein K.A."/>
            <person name="Tang H."/>
            <person name="Rombauts S."/>
            <person name="Zhao P.X."/>
            <person name="Zhou P."/>
            <person name="Barbe V."/>
            <person name="Bardou P."/>
            <person name="Bechner M."/>
            <person name="Bellec A."/>
            <person name="Berger A."/>
            <person name="Berges H."/>
            <person name="Bidwell S."/>
            <person name="Bisseling T."/>
            <person name="Choisne N."/>
            <person name="Couloux A."/>
            <person name="Denny R."/>
            <person name="Deshpande S."/>
            <person name="Dai X."/>
            <person name="Doyle J.J."/>
            <person name="Dudez A.M."/>
            <person name="Farmer A.D."/>
            <person name="Fouteau S."/>
            <person name="Franken C."/>
            <person name="Gibelin C."/>
            <person name="Gish J."/>
            <person name="Goldstein S."/>
            <person name="Gonzalez A.J."/>
            <person name="Green P.J."/>
            <person name="Hallab A."/>
            <person name="Hartog M."/>
            <person name="Hua A."/>
            <person name="Humphray S.J."/>
            <person name="Jeong D.H."/>
            <person name="Jing Y."/>
            <person name="Jocker A."/>
            <person name="Kenton S.M."/>
            <person name="Kim D.J."/>
            <person name="Klee K."/>
            <person name="Lai H."/>
            <person name="Lang C."/>
            <person name="Lin S."/>
            <person name="Macmil S.L."/>
            <person name="Magdelenat G."/>
            <person name="Matthews L."/>
            <person name="McCorrison J."/>
            <person name="Monaghan E.L."/>
            <person name="Mun J.H."/>
            <person name="Najar F.Z."/>
            <person name="Nicholson C."/>
            <person name="Noirot C."/>
            <person name="O'Bleness M."/>
            <person name="Paule C.R."/>
            <person name="Poulain J."/>
            <person name="Prion F."/>
            <person name="Qin B."/>
            <person name="Qu C."/>
            <person name="Retzel E.F."/>
            <person name="Riddle C."/>
            <person name="Sallet E."/>
            <person name="Samain S."/>
            <person name="Samson N."/>
            <person name="Sanders I."/>
            <person name="Saurat O."/>
            <person name="Scarpelli C."/>
            <person name="Schiex T."/>
            <person name="Segurens B."/>
            <person name="Severin A.J."/>
            <person name="Sherrier D.J."/>
            <person name="Shi R."/>
            <person name="Sims S."/>
            <person name="Singer S.R."/>
            <person name="Sinharoy S."/>
            <person name="Sterck L."/>
            <person name="Viollet A."/>
            <person name="Wang B.B."/>
            <person name="Wang K."/>
            <person name="Wang M."/>
            <person name="Wang X."/>
            <person name="Warfsmann J."/>
            <person name="Weissenbach J."/>
            <person name="White D.D."/>
            <person name="White J.D."/>
            <person name="Wiley G.B."/>
            <person name="Wincker P."/>
            <person name="Xing Y."/>
            <person name="Yang L."/>
            <person name="Yao Z."/>
            <person name="Ying F."/>
            <person name="Zhai J."/>
            <person name="Zhou L."/>
            <person name="Zuber A."/>
            <person name="Denarie J."/>
            <person name="Dixon R.A."/>
            <person name="May G.D."/>
            <person name="Schwartz D.C."/>
            <person name="Rogers J."/>
            <person name="Quetier F."/>
            <person name="Town C.D."/>
            <person name="Roe B.A."/>
        </authorList>
    </citation>
    <scope>NUCLEOTIDE SEQUENCE [LARGE SCALE GENOMIC DNA]</scope>
    <source>
        <strain evidence="1">A17</strain>
        <strain evidence="3 4">cv. Jemalong A17</strain>
    </source>
</reference>
<dbReference type="EMBL" id="CM001220">
    <property type="protein sequence ID" value="KEH28982.1"/>
    <property type="molecule type" value="Genomic_DNA"/>
</dbReference>
<dbReference type="HOGENOM" id="CLU_913280_0_0_1"/>
<sequence length="305" mass="35157">MAHSLSPQFLTEDEKSFINKLFTNDAVSSSTTLFPYDDVSISELTRQMTHSSLHNKGVFENGSYAKSSSGNDTVLKQNLQKARFDLLHAAAGEDARVHRAKYEEEEAFYGFTPKNHHGFHTQNHHHQHAISQKQLQFQIAQFEMLKKQWMKQREEFSRAISQRRVENHRNIPGGRRNNETVFPSNVGLSSSAWSSVKKGNPNLRRERNGTGVFLPRVVDSTESRKTLGGGSKNVVVPERVVYAWNRKVEEGMIRGYMQQKNRFYGTSNFENGVGSDYEFSQQKRNVKQQLTEVNREIRLPQEWTY</sequence>
<evidence type="ECO:0000313" key="2">
    <source>
        <dbReference type="EMBL" id="RHN59024.1"/>
    </source>
</evidence>